<dbReference type="InterPro" id="IPR012910">
    <property type="entry name" value="Plug_dom"/>
</dbReference>
<evidence type="ECO:0000256" key="8">
    <source>
        <dbReference type="PROSITE-ProRule" id="PRU01360"/>
    </source>
</evidence>
<comment type="caution">
    <text evidence="12">The sequence shown here is derived from an EMBL/GenBank/DDBJ whole genome shotgun (WGS) entry which is preliminary data.</text>
</comment>
<dbReference type="EMBL" id="JAUJEB010000003">
    <property type="protein sequence ID" value="MDN5213472.1"/>
    <property type="molecule type" value="Genomic_DNA"/>
</dbReference>
<keyword evidence="5 9" id="KW-0798">TonB box</keyword>
<dbReference type="Pfam" id="PF00593">
    <property type="entry name" value="TonB_dep_Rec_b-barrel"/>
    <property type="match status" value="1"/>
</dbReference>
<dbReference type="InterPro" id="IPR008969">
    <property type="entry name" value="CarboxyPept-like_regulatory"/>
</dbReference>
<gene>
    <name evidence="12" type="ORF">QQ020_15485</name>
</gene>
<keyword evidence="2 8" id="KW-0813">Transport</keyword>
<keyword evidence="4 8" id="KW-0812">Transmembrane</keyword>
<dbReference type="Gene3D" id="2.40.170.20">
    <property type="entry name" value="TonB-dependent receptor, beta-barrel domain"/>
    <property type="match status" value="1"/>
</dbReference>
<protein>
    <submittedName>
        <fullName evidence="12">SusC/RagA family TonB-linked outer membrane protein</fullName>
    </submittedName>
</protein>
<dbReference type="NCBIfam" id="TIGR04056">
    <property type="entry name" value="OMP_RagA_SusC"/>
    <property type="match status" value="1"/>
</dbReference>
<organism evidence="12 13">
    <name type="scientific">Agaribacillus aureus</name>
    <dbReference type="NCBI Taxonomy" id="3051825"/>
    <lineage>
        <taxon>Bacteria</taxon>
        <taxon>Pseudomonadati</taxon>
        <taxon>Bacteroidota</taxon>
        <taxon>Cytophagia</taxon>
        <taxon>Cytophagales</taxon>
        <taxon>Splendidivirgaceae</taxon>
        <taxon>Agaribacillus</taxon>
    </lineage>
</organism>
<dbReference type="InterPro" id="IPR036942">
    <property type="entry name" value="Beta-barrel_TonB_sf"/>
</dbReference>
<evidence type="ECO:0000256" key="1">
    <source>
        <dbReference type="ARBA" id="ARBA00004571"/>
    </source>
</evidence>
<dbReference type="SUPFAM" id="SSF49464">
    <property type="entry name" value="Carboxypeptidase regulatory domain-like"/>
    <property type="match status" value="1"/>
</dbReference>
<dbReference type="Gene3D" id="3.55.50.30">
    <property type="match status" value="1"/>
</dbReference>
<reference evidence="12" key="1">
    <citation type="submission" date="2023-06" db="EMBL/GenBank/DDBJ databases">
        <title>Genomic of Agaribacillus aureum.</title>
        <authorList>
            <person name="Wang G."/>
        </authorList>
    </citation>
    <scope>NUCLEOTIDE SEQUENCE</scope>
    <source>
        <strain evidence="12">BMA12</strain>
    </source>
</reference>
<name>A0ABT8L6U7_9BACT</name>
<accession>A0ABT8L6U7</accession>
<evidence type="ECO:0000256" key="7">
    <source>
        <dbReference type="ARBA" id="ARBA00023237"/>
    </source>
</evidence>
<dbReference type="InterPro" id="IPR023996">
    <property type="entry name" value="TonB-dep_OMP_SusC/RagA"/>
</dbReference>
<evidence type="ECO:0000313" key="12">
    <source>
        <dbReference type="EMBL" id="MDN5213472.1"/>
    </source>
</evidence>
<evidence type="ECO:0000256" key="2">
    <source>
        <dbReference type="ARBA" id="ARBA00022448"/>
    </source>
</evidence>
<keyword evidence="13" id="KW-1185">Reference proteome</keyword>
<dbReference type="Proteomes" id="UP001172083">
    <property type="component" value="Unassembled WGS sequence"/>
</dbReference>
<comment type="subcellular location">
    <subcellularLocation>
        <location evidence="1 8">Cell outer membrane</location>
        <topology evidence="1 8">Multi-pass membrane protein</topology>
    </subcellularLocation>
</comment>
<dbReference type="PROSITE" id="PS52016">
    <property type="entry name" value="TONB_DEPENDENT_REC_3"/>
    <property type="match status" value="1"/>
</dbReference>
<evidence type="ECO:0000256" key="3">
    <source>
        <dbReference type="ARBA" id="ARBA00022452"/>
    </source>
</evidence>
<evidence type="ECO:0000256" key="4">
    <source>
        <dbReference type="ARBA" id="ARBA00022692"/>
    </source>
</evidence>
<evidence type="ECO:0000256" key="6">
    <source>
        <dbReference type="ARBA" id="ARBA00023136"/>
    </source>
</evidence>
<feature type="domain" description="TonB-dependent receptor plug" evidence="11">
    <location>
        <begin position="233"/>
        <end position="338"/>
    </location>
</feature>
<evidence type="ECO:0000256" key="9">
    <source>
        <dbReference type="RuleBase" id="RU003357"/>
    </source>
</evidence>
<dbReference type="Gene3D" id="2.170.130.10">
    <property type="entry name" value="TonB-dependent receptor, plug domain"/>
    <property type="match status" value="1"/>
</dbReference>
<comment type="similarity">
    <text evidence="8 9">Belongs to the TonB-dependent receptor family.</text>
</comment>
<dbReference type="InterPro" id="IPR023997">
    <property type="entry name" value="TonB-dep_OMP_SusC/RagA_CS"/>
</dbReference>
<evidence type="ECO:0000259" key="11">
    <source>
        <dbReference type="Pfam" id="PF07715"/>
    </source>
</evidence>
<dbReference type="Gene3D" id="2.60.40.1120">
    <property type="entry name" value="Carboxypeptidase-like, regulatory domain"/>
    <property type="match status" value="1"/>
</dbReference>
<dbReference type="InterPro" id="IPR000531">
    <property type="entry name" value="Beta-barrel_TonB"/>
</dbReference>
<dbReference type="SUPFAM" id="SSF56935">
    <property type="entry name" value="Porins"/>
    <property type="match status" value="1"/>
</dbReference>
<dbReference type="NCBIfam" id="TIGR04057">
    <property type="entry name" value="SusC_RagA_signa"/>
    <property type="match status" value="1"/>
</dbReference>
<dbReference type="Pfam" id="PF07715">
    <property type="entry name" value="Plug"/>
    <property type="match status" value="1"/>
</dbReference>
<feature type="domain" description="TonB-dependent receptor-like beta-barrel" evidence="10">
    <location>
        <begin position="521"/>
        <end position="1075"/>
    </location>
</feature>
<evidence type="ECO:0000313" key="13">
    <source>
        <dbReference type="Proteomes" id="UP001172083"/>
    </source>
</evidence>
<evidence type="ECO:0000256" key="5">
    <source>
        <dbReference type="ARBA" id="ARBA00023077"/>
    </source>
</evidence>
<dbReference type="Pfam" id="PF13715">
    <property type="entry name" value="CarbopepD_reg_2"/>
    <property type="match status" value="1"/>
</dbReference>
<dbReference type="RefSeq" id="WP_346758810.1">
    <property type="nucleotide sequence ID" value="NZ_JAUJEB010000003.1"/>
</dbReference>
<keyword evidence="3 8" id="KW-1134">Transmembrane beta strand</keyword>
<keyword evidence="7 8" id="KW-0998">Cell outer membrane</keyword>
<evidence type="ECO:0000259" key="10">
    <source>
        <dbReference type="Pfam" id="PF00593"/>
    </source>
</evidence>
<dbReference type="InterPro" id="IPR039426">
    <property type="entry name" value="TonB-dep_rcpt-like"/>
</dbReference>
<dbReference type="InterPro" id="IPR037066">
    <property type="entry name" value="Plug_dom_sf"/>
</dbReference>
<keyword evidence="6 8" id="KW-0472">Membrane</keyword>
<proteinExistence type="inferred from homology"/>
<sequence>MKIKVIQLIMILSKYTIYSIIIQCVCYNILLASETLAQKQQALKEVYVSINAFRNAPLEAVFESLEAQTNFTFNYDNEDLKKRRLTIGRKSPKVNLYDYLLEVAERSNLKFKRINENIHVSMRDKSERKRTEKYLTEIVLEREITGKVTDDNGIELPGVNILVKGTGIGTITDAAGNYQLNVPDDALVLVFSYVGYITEEVEISGRSVIDLSLSPDLSTLSEIVVIGYGTQRKQELTGSVSSISGEDVSNAVTGNPTQALIGRAPGVRVEVNGGAPGAGANVIIRGTGSLSNQDPLYVIDGVFSNDMNFINPSDIESVEILKDASTASIYGARSGQGVIIITTKKGKQGQPMQVDLNASWGVASVVRQLDFLNAADYIENRRQAFTNDGTPLPGNFNNFDPSVDSDIQDASLRSALTQNYGIRISGGGNESTYSISANRLEQEGIVRASEFERTAFRLNSSTKKGRFSLNQSLFVARSINRPNTDFGSEFGHIPVVPIRDETLDGGYAAANTGVAGISRSTNWLGVAMLTERKNTNDNILGNLGGDFEIIEGLKYKLNLSINYNNNRNFTFVPTYFTSNSDVGSNPVADLEDERSTFVSTIVENLLTYKKSFNDHNIDLLAGYSEQKDNTETIKVEVENFLSNDTRTIDAGSDFVGRGGSSLPRKIRSIFGRMNYNYAGKYLFSASIRRDGSSNFGEKNRFGVFPSIAAGWNISDESFFNLPFVDDLKLRASWGRLGSDNLEPFQFVTALNITSQYTLGTSQDRVNGVAQIQFSNPDLKWEETTTTDIGLEGSLLEGKIDFTIDYFKKTSEDILVSLPVNPSSGTNVSIPFNAATVENQGLEFSLTYKKATGDFQYAIRGNFSTLDNEVIDLGEGVNPIRSGTYTDETFSATRTEAGFPVAYFYGYRTNGVYQNQAEIDADGLSGRSAVPGDLRFVDLNGDGILDTNDQTLLGSPIPDFEYSLNFNASYKRFDIDIFFQGVEGNEIWNGRLFEGVFVPNGSKRGIVRNAWTPDNPSNIPRATIGDPGVNRRESDFYVEDGSYLRLKNVTLGYTFPPSLMEKIAVSKLRAYINVENAFIIDNYSGYYPEIGRNVSRGNNLFNRGVDENVYPVPRTITFGIQLSF</sequence>